<dbReference type="InterPro" id="IPR043129">
    <property type="entry name" value="ATPase_NBD"/>
</dbReference>
<accession>A0A9D4K8S0</accession>
<dbReference type="PANTHER" id="PTHR14187">
    <property type="entry name" value="ALPHA KINASE/ELONGATION FACTOR 2 KINASE"/>
    <property type="match status" value="1"/>
</dbReference>
<dbReference type="Gene3D" id="3.30.420.40">
    <property type="match status" value="2"/>
</dbReference>
<name>A0A9D4K8S0_DREPO</name>
<organism evidence="1 2">
    <name type="scientific">Dreissena polymorpha</name>
    <name type="common">Zebra mussel</name>
    <name type="synonym">Mytilus polymorpha</name>
    <dbReference type="NCBI Taxonomy" id="45954"/>
    <lineage>
        <taxon>Eukaryota</taxon>
        <taxon>Metazoa</taxon>
        <taxon>Spiralia</taxon>
        <taxon>Lophotrochozoa</taxon>
        <taxon>Mollusca</taxon>
        <taxon>Bivalvia</taxon>
        <taxon>Autobranchia</taxon>
        <taxon>Heteroconchia</taxon>
        <taxon>Euheterodonta</taxon>
        <taxon>Imparidentia</taxon>
        <taxon>Neoheterodontei</taxon>
        <taxon>Myida</taxon>
        <taxon>Dreissenoidea</taxon>
        <taxon>Dreissenidae</taxon>
        <taxon>Dreissena</taxon>
    </lineage>
</organism>
<comment type="caution">
    <text evidence="1">The sequence shown here is derived from an EMBL/GenBank/DDBJ whole genome shotgun (WGS) entry which is preliminary data.</text>
</comment>
<protein>
    <submittedName>
        <fullName evidence="1">Uncharacterized protein</fullName>
    </submittedName>
</protein>
<evidence type="ECO:0000313" key="2">
    <source>
        <dbReference type="Proteomes" id="UP000828390"/>
    </source>
</evidence>
<reference evidence="1" key="2">
    <citation type="submission" date="2020-11" db="EMBL/GenBank/DDBJ databases">
        <authorList>
            <person name="McCartney M.A."/>
            <person name="Auch B."/>
            <person name="Kono T."/>
            <person name="Mallez S."/>
            <person name="Becker A."/>
            <person name="Gohl D.M."/>
            <person name="Silverstein K.A.T."/>
            <person name="Koren S."/>
            <person name="Bechman K.B."/>
            <person name="Herman A."/>
            <person name="Abrahante J.E."/>
            <person name="Garbe J."/>
        </authorList>
    </citation>
    <scope>NUCLEOTIDE SEQUENCE</scope>
    <source>
        <strain evidence="1">Duluth1</strain>
        <tissue evidence="1">Whole animal</tissue>
    </source>
</reference>
<dbReference type="AlphaFoldDB" id="A0A9D4K8S0"/>
<dbReference type="EMBL" id="JAIWYP010000004">
    <property type="protein sequence ID" value="KAH3835208.1"/>
    <property type="molecule type" value="Genomic_DNA"/>
</dbReference>
<evidence type="ECO:0000313" key="1">
    <source>
        <dbReference type="EMBL" id="KAH3835208.1"/>
    </source>
</evidence>
<proteinExistence type="predicted"/>
<dbReference type="SUPFAM" id="SSF53067">
    <property type="entry name" value="Actin-like ATPase domain"/>
    <property type="match status" value="1"/>
</dbReference>
<sequence>MSERVTFKVPAALNEIFKAKYGKDIKDHLPSLAKYKDKITWLTDKIRIEADVAKCLFKDACDQASKHLASLYLKDEVKGIDTVLMVGGFSESPMLQKRIQESVPQDKKCTIPKDLGQAVLKGAVIFGHNPLIIEAR</sequence>
<gene>
    <name evidence="1" type="ORF">DPMN_108556</name>
</gene>
<keyword evidence="2" id="KW-1185">Reference proteome</keyword>
<reference evidence="1" key="1">
    <citation type="journal article" date="2019" name="bioRxiv">
        <title>The Genome of the Zebra Mussel, Dreissena polymorpha: A Resource for Invasive Species Research.</title>
        <authorList>
            <person name="McCartney M.A."/>
            <person name="Auch B."/>
            <person name="Kono T."/>
            <person name="Mallez S."/>
            <person name="Zhang Y."/>
            <person name="Obille A."/>
            <person name="Becker A."/>
            <person name="Abrahante J.E."/>
            <person name="Garbe J."/>
            <person name="Badalamenti J.P."/>
            <person name="Herman A."/>
            <person name="Mangelson H."/>
            <person name="Liachko I."/>
            <person name="Sullivan S."/>
            <person name="Sone E.D."/>
            <person name="Koren S."/>
            <person name="Silverstein K.A.T."/>
            <person name="Beckman K.B."/>
            <person name="Gohl D.M."/>
        </authorList>
    </citation>
    <scope>NUCLEOTIDE SEQUENCE</scope>
    <source>
        <strain evidence="1">Duluth1</strain>
        <tissue evidence="1">Whole animal</tissue>
    </source>
</reference>
<dbReference type="Proteomes" id="UP000828390">
    <property type="component" value="Unassembled WGS sequence"/>
</dbReference>
<dbReference type="PANTHER" id="PTHR14187:SF5">
    <property type="entry name" value="HEAT SHOCK 70 KDA PROTEIN 12A"/>
    <property type="match status" value="1"/>
</dbReference>